<gene>
    <name evidence="1" type="ORF">DCO56_10325</name>
</gene>
<evidence type="ECO:0008006" key="3">
    <source>
        <dbReference type="Google" id="ProtNLM"/>
    </source>
</evidence>
<dbReference type="Gene3D" id="3.40.1260.10">
    <property type="entry name" value="DsrEFH-like"/>
    <property type="match status" value="1"/>
</dbReference>
<dbReference type="SUPFAM" id="SSF75169">
    <property type="entry name" value="DsrEFH-like"/>
    <property type="match status" value="1"/>
</dbReference>
<sequence>MVTDVQHFRASILTANEMNVKGNQYSFVIVVAGELAKDIAEDPSLLDDIAACEKIGAKIVVCENALSYFNIPLEKLDKRLYTTKNSWIYMFQLKDKGYNTLNV</sequence>
<proteinExistence type="predicted"/>
<dbReference type="EMBL" id="QCXX01000002">
    <property type="protein sequence ID" value="PUV25419.1"/>
    <property type="molecule type" value="Genomic_DNA"/>
</dbReference>
<dbReference type="OrthoDB" id="1467432at2"/>
<dbReference type="AlphaFoldDB" id="A0A363NXA0"/>
<reference evidence="1 2" key="1">
    <citation type="submission" date="2018-04" db="EMBL/GenBank/DDBJ databases">
        <title>Sphingobacterium sp. M46 Genome.</title>
        <authorList>
            <person name="Cheng J."/>
            <person name="Li Y."/>
        </authorList>
    </citation>
    <scope>NUCLEOTIDE SEQUENCE [LARGE SCALE GENOMIC DNA]</scope>
    <source>
        <strain evidence="1 2">M46</strain>
    </source>
</reference>
<evidence type="ECO:0000313" key="1">
    <source>
        <dbReference type="EMBL" id="PUV25419.1"/>
    </source>
</evidence>
<keyword evidence="2" id="KW-1185">Reference proteome</keyword>
<organism evidence="1 2">
    <name type="scientific">Sphingobacterium athyrii</name>
    <dbReference type="NCBI Taxonomy" id="2152717"/>
    <lineage>
        <taxon>Bacteria</taxon>
        <taxon>Pseudomonadati</taxon>
        <taxon>Bacteroidota</taxon>
        <taxon>Sphingobacteriia</taxon>
        <taxon>Sphingobacteriales</taxon>
        <taxon>Sphingobacteriaceae</taxon>
        <taxon>Sphingobacterium</taxon>
    </lineage>
</organism>
<comment type="caution">
    <text evidence="1">The sequence shown here is derived from an EMBL/GenBank/DDBJ whole genome shotgun (WGS) entry which is preliminary data.</text>
</comment>
<dbReference type="Proteomes" id="UP000250831">
    <property type="component" value="Unassembled WGS sequence"/>
</dbReference>
<name>A0A363NXA0_9SPHI</name>
<dbReference type="InterPro" id="IPR027396">
    <property type="entry name" value="DsrEFH-like"/>
</dbReference>
<accession>A0A363NXA0</accession>
<protein>
    <recommendedName>
        <fullName evidence="3">Sulfur reduction protein DsrE</fullName>
    </recommendedName>
</protein>
<evidence type="ECO:0000313" key="2">
    <source>
        <dbReference type="Proteomes" id="UP000250831"/>
    </source>
</evidence>